<dbReference type="EMBL" id="VVYJ01000008">
    <property type="protein sequence ID" value="KAA5475177.1"/>
    <property type="molecule type" value="Genomic_DNA"/>
</dbReference>
<organism evidence="4 5">
    <name type="scientific">Bacteroides caccae</name>
    <dbReference type="NCBI Taxonomy" id="47678"/>
    <lineage>
        <taxon>Bacteria</taxon>
        <taxon>Pseudomonadati</taxon>
        <taxon>Bacteroidota</taxon>
        <taxon>Bacteroidia</taxon>
        <taxon>Bacteroidales</taxon>
        <taxon>Bacteroidaceae</taxon>
        <taxon>Bacteroides</taxon>
    </lineage>
</organism>
<dbReference type="EMBL" id="VVYP01000003">
    <property type="protein sequence ID" value="KAA5465413.1"/>
    <property type="molecule type" value="Genomic_DNA"/>
</dbReference>
<dbReference type="Proteomes" id="UP000284205">
    <property type="component" value="Unassembled WGS sequence"/>
</dbReference>
<evidence type="ECO:0000313" key="3">
    <source>
        <dbReference type="EMBL" id="KAA5475177.1"/>
    </source>
</evidence>
<dbReference type="Proteomes" id="UP000475905">
    <property type="component" value="Unassembled WGS sequence"/>
</dbReference>
<dbReference type="AlphaFoldDB" id="A0A412FV29"/>
<sequence>MNDMKKQLLYFSMVGMLLTMNACDDDGKTEFLDDYSTIMYFTNSGIQNVECLKVGEPTTYNIAVYKAGSDLSATSDATVTLMNEAELQEYNLANDTHYKMLPADCYQSTQKKDFQFESSELVHTFPVTFDSDKIDALDKNSEYALPFSLSSTQTVNEEKKVLLLHPEVTTPTISFQNVDFEQVTVTESDPAKVVLERIITVPFQNNWEFDCEIGIDETAVGQYNEENGRDYSLLPETAYTYDKIVTFKPGINSMTIKVTIDRSELDNGNYLLPLKLKKCTHPRFEIQAEKSLLLIGYCYALPNIPLNLSMLTANATVEGDGTGLTGLFDGVGDGKHYHSNYSGSVIDPIYGHYIQIHFKESIQTLLFEYWTRSNTNNGTPLRIELFTSNDGIQWHKLTVIEKGLPTTQSTKYQSGFFKADEPFTYLRWCVTKGPNGEMAKQGDKGYFNLDDLIIYGQ</sequence>
<evidence type="ECO:0000313" key="5">
    <source>
        <dbReference type="Proteomes" id="UP000284205"/>
    </source>
</evidence>
<evidence type="ECO:0000313" key="7">
    <source>
        <dbReference type="Proteomes" id="UP000475905"/>
    </source>
</evidence>
<gene>
    <name evidence="4" type="ORF">DWY26_09565</name>
    <name evidence="2" type="ORF">F2Y36_03635</name>
    <name evidence="3" type="ORF">F2Y39_14605</name>
</gene>
<reference evidence="4 5" key="1">
    <citation type="submission" date="2018-08" db="EMBL/GenBank/DDBJ databases">
        <title>A genome reference for cultivated species of the human gut microbiota.</title>
        <authorList>
            <person name="Zou Y."/>
            <person name="Xue W."/>
            <person name="Luo G."/>
        </authorList>
    </citation>
    <scope>NUCLEOTIDE SEQUENCE [LARGE SCALE GENOMIC DNA]</scope>
    <source>
        <strain evidence="4 5">AF24-29LB</strain>
    </source>
</reference>
<dbReference type="SUPFAM" id="SSF49785">
    <property type="entry name" value="Galactose-binding domain-like"/>
    <property type="match status" value="1"/>
</dbReference>
<feature type="domain" description="BT-3987-like N-terminal" evidence="1">
    <location>
        <begin position="183"/>
        <end position="278"/>
    </location>
</feature>
<dbReference type="Proteomes" id="UP000427825">
    <property type="component" value="Unassembled WGS sequence"/>
</dbReference>
<reference evidence="6 7" key="2">
    <citation type="journal article" date="2019" name="Nat. Med.">
        <title>A library of human gut bacterial isolates paired with longitudinal multiomics data enables mechanistic microbiome research.</title>
        <authorList>
            <person name="Poyet M."/>
            <person name="Groussin M."/>
            <person name="Gibbons S.M."/>
            <person name="Avila-Pacheco J."/>
            <person name="Jiang X."/>
            <person name="Kearney S.M."/>
            <person name="Perrotta A.R."/>
            <person name="Berdy B."/>
            <person name="Zhao S."/>
            <person name="Lieberman T.D."/>
            <person name="Swanson P.K."/>
            <person name="Smith M."/>
            <person name="Roesemann S."/>
            <person name="Alexander J.E."/>
            <person name="Rich S.A."/>
            <person name="Livny J."/>
            <person name="Vlamakis H."/>
            <person name="Clish C."/>
            <person name="Bullock K."/>
            <person name="Deik A."/>
            <person name="Scott J."/>
            <person name="Pierce K.A."/>
            <person name="Xavier R.J."/>
            <person name="Alm E.J."/>
        </authorList>
    </citation>
    <scope>NUCLEOTIDE SEQUENCE [LARGE SCALE GENOMIC DNA]</scope>
    <source>
        <strain evidence="3 6">BIOML-A25</strain>
        <strain evidence="2 7">BIOML-A31</strain>
    </source>
</reference>
<dbReference type="Gene3D" id="2.60.120.260">
    <property type="entry name" value="Galactose-binding domain-like"/>
    <property type="match status" value="1"/>
</dbReference>
<accession>A0A412FV29</accession>
<feature type="domain" description="BT-3987-like N-terminal" evidence="1">
    <location>
        <begin position="36"/>
        <end position="154"/>
    </location>
</feature>
<evidence type="ECO:0000259" key="1">
    <source>
        <dbReference type="Pfam" id="PF08522"/>
    </source>
</evidence>
<dbReference type="Pfam" id="PF08522">
    <property type="entry name" value="BT_3987-like_N"/>
    <property type="match status" value="2"/>
</dbReference>
<protein>
    <submittedName>
        <fullName evidence="4">DUF1735 domain-containing protein</fullName>
    </submittedName>
</protein>
<proteinExistence type="predicted"/>
<dbReference type="InterPro" id="IPR008979">
    <property type="entry name" value="Galactose-bd-like_sf"/>
</dbReference>
<dbReference type="EMBL" id="QRUO01000007">
    <property type="protein sequence ID" value="RGR72037.1"/>
    <property type="molecule type" value="Genomic_DNA"/>
</dbReference>
<dbReference type="InterPro" id="IPR013728">
    <property type="entry name" value="BT_3987-like_N"/>
</dbReference>
<evidence type="ECO:0000313" key="4">
    <source>
        <dbReference type="EMBL" id="RGR72037.1"/>
    </source>
</evidence>
<name>A0A412FV29_9BACE</name>
<comment type="caution">
    <text evidence="4">The sequence shown here is derived from an EMBL/GenBank/DDBJ whole genome shotgun (WGS) entry which is preliminary data.</text>
</comment>
<evidence type="ECO:0000313" key="2">
    <source>
        <dbReference type="EMBL" id="KAA5465413.1"/>
    </source>
</evidence>
<dbReference type="Gene3D" id="2.60.40.1740">
    <property type="entry name" value="hypothetical protein (bacova_03559)"/>
    <property type="match status" value="2"/>
</dbReference>
<evidence type="ECO:0000313" key="6">
    <source>
        <dbReference type="Proteomes" id="UP000427825"/>
    </source>
</evidence>